<comment type="caution">
    <text evidence="9">The sequence shown here is derived from an EMBL/GenBank/DDBJ whole genome shotgun (WGS) entry which is preliminary data.</text>
</comment>
<protein>
    <recommendedName>
        <fullName evidence="2 8">Carbonic anhydrase</fullName>
        <ecNumber evidence="2 8">4.2.1.1</ecNumber>
    </recommendedName>
    <alternativeName>
        <fullName evidence="8">Carbonate dehydratase</fullName>
    </alternativeName>
</protein>
<feature type="binding site" evidence="7">
    <location>
        <position position="101"/>
    </location>
    <ligand>
        <name>Zn(2+)</name>
        <dbReference type="ChEBI" id="CHEBI:29105"/>
    </ligand>
</feature>
<keyword evidence="4 7" id="KW-0862">Zinc</keyword>
<evidence type="ECO:0000256" key="5">
    <source>
        <dbReference type="ARBA" id="ARBA00023239"/>
    </source>
</evidence>
<dbReference type="EMBL" id="LAQU01000019">
    <property type="protein sequence ID" value="KKB62525.1"/>
    <property type="molecule type" value="Genomic_DNA"/>
</dbReference>
<keyword evidence="5 8" id="KW-0456">Lyase</keyword>
<feature type="binding site" evidence="7">
    <location>
        <position position="41"/>
    </location>
    <ligand>
        <name>Zn(2+)</name>
        <dbReference type="ChEBI" id="CHEBI:29105"/>
    </ligand>
</feature>
<sequence length="218" mass="23329">MESLLDGVARFQNDTFLSQRAEFEALSEGQAPHTLFITCADSRVAPELITGARPGEIFVCRNIGNIVPAYGEMLGGVSAVIEYAVLALKVKHIVVCGHTNCGAMKALSAGPHLLNESMPTVRAWLRNAESARSVLMATHGEEAITDHDALAFENVSTQLTHLRTHPSVAARLADGSLQIHGWVFNIGGPRVAVRDHNGVWHSDIRGSTSDVAAIETAS</sequence>
<reference evidence="9 10" key="1">
    <citation type="submission" date="2015-03" db="EMBL/GenBank/DDBJ databases">
        <title>Draft Genome Sequence of Burkholderia andropogonis type strain ICMP2807, isolated from Sorghum bicolor.</title>
        <authorList>
            <person name="Lopes-Santos L."/>
            <person name="Castro D.B."/>
            <person name="Ottoboni L.M."/>
            <person name="Park D."/>
            <person name="Weirc B.S."/>
            <person name="Destefano S.A."/>
        </authorList>
    </citation>
    <scope>NUCLEOTIDE SEQUENCE [LARGE SCALE GENOMIC DNA]</scope>
    <source>
        <strain evidence="9 10">ICMP2807</strain>
    </source>
</reference>
<feature type="binding site" evidence="7">
    <location>
        <position position="39"/>
    </location>
    <ligand>
        <name>Zn(2+)</name>
        <dbReference type="ChEBI" id="CHEBI:29105"/>
    </ligand>
</feature>
<dbReference type="EC" id="4.2.1.1" evidence="2 8"/>
<evidence type="ECO:0000256" key="6">
    <source>
        <dbReference type="ARBA" id="ARBA00048348"/>
    </source>
</evidence>
<name>A0A0F5JXX1_9BURK</name>
<dbReference type="PANTHER" id="PTHR11002:SF76">
    <property type="entry name" value="CARBONIC ANHYDRASE"/>
    <property type="match status" value="1"/>
</dbReference>
<dbReference type="Pfam" id="PF00484">
    <property type="entry name" value="Pro_CA"/>
    <property type="match status" value="1"/>
</dbReference>
<dbReference type="PROSITE" id="PS00705">
    <property type="entry name" value="PROK_CO2_ANHYDRASE_2"/>
    <property type="match status" value="1"/>
</dbReference>
<dbReference type="InterPro" id="IPR001765">
    <property type="entry name" value="Carbonic_anhydrase"/>
</dbReference>
<evidence type="ECO:0000256" key="8">
    <source>
        <dbReference type="RuleBase" id="RU003956"/>
    </source>
</evidence>
<keyword evidence="3 7" id="KW-0479">Metal-binding</keyword>
<dbReference type="PANTHER" id="PTHR11002">
    <property type="entry name" value="CARBONIC ANHYDRASE"/>
    <property type="match status" value="1"/>
</dbReference>
<dbReference type="CDD" id="cd00884">
    <property type="entry name" value="beta_CA_cladeB"/>
    <property type="match status" value="1"/>
</dbReference>
<feature type="binding site" evidence="7">
    <location>
        <position position="98"/>
    </location>
    <ligand>
        <name>Zn(2+)</name>
        <dbReference type="ChEBI" id="CHEBI:29105"/>
    </ligand>
</feature>
<accession>A0A0F5JXX1</accession>
<dbReference type="InterPro" id="IPR036874">
    <property type="entry name" value="Carbonic_anhydrase_sf"/>
</dbReference>
<organism evidence="9 10">
    <name type="scientific">Robbsia andropogonis</name>
    <dbReference type="NCBI Taxonomy" id="28092"/>
    <lineage>
        <taxon>Bacteria</taxon>
        <taxon>Pseudomonadati</taxon>
        <taxon>Pseudomonadota</taxon>
        <taxon>Betaproteobacteria</taxon>
        <taxon>Burkholderiales</taxon>
        <taxon>Burkholderiaceae</taxon>
        <taxon>Robbsia</taxon>
    </lineage>
</organism>
<gene>
    <name evidence="9" type="ORF">WM40_16800</name>
</gene>
<dbReference type="PROSITE" id="PS00704">
    <property type="entry name" value="PROK_CO2_ANHYDRASE_1"/>
    <property type="match status" value="1"/>
</dbReference>
<dbReference type="GO" id="GO:0015976">
    <property type="term" value="P:carbon utilization"/>
    <property type="evidence" value="ECO:0007669"/>
    <property type="project" value="InterPro"/>
</dbReference>
<evidence type="ECO:0000313" key="10">
    <source>
        <dbReference type="Proteomes" id="UP000033618"/>
    </source>
</evidence>
<evidence type="ECO:0000256" key="3">
    <source>
        <dbReference type="ARBA" id="ARBA00022723"/>
    </source>
</evidence>
<dbReference type="InterPro" id="IPR015892">
    <property type="entry name" value="Carbonic_anhydrase_CS"/>
</dbReference>
<dbReference type="STRING" id="28092.WM40_16800"/>
<keyword evidence="10" id="KW-1185">Reference proteome</keyword>
<dbReference type="InterPro" id="IPR045066">
    <property type="entry name" value="Beta_CA_cladeB"/>
</dbReference>
<dbReference type="AlphaFoldDB" id="A0A0F5JXX1"/>
<comment type="function">
    <text evidence="8">Reversible hydration of carbon dioxide.</text>
</comment>
<dbReference type="SMART" id="SM00947">
    <property type="entry name" value="Pro_CA"/>
    <property type="match status" value="1"/>
</dbReference>
<evidence type="ECO:0000256" key="2">
    <source>
        <dbReference type="ARBA" id="ARBA00012925"/>
    </source>
</evidence>
<proteinExistence type="inferred from homology"/>
<comment type="catalytic activity">
    <reaction evidence="6 8">
        <text>hydrogencarbonate + H(+) = CO2 + H2O</text>
        <dbReference type="Rhea" id="RHEA:10748"/>
        <dbReference type="ChEBI" id="CHEBI:15377"/>
        <dbReference type="ChEBI" id="CHEBI:15378"/>
        <dbReference type="ChEBI" id="CHEBI:16526"/>
        <dbReference type="ChEBI" id="CHEBI:17544"/>
        <dbReference type="EC" id="4.2.1.1"/>
    </reaction>
</comment>
<evidence type="ECO:0000256" key="1">
    <source>
        <dbReference type="ARBA" id="ARBA00006217"/>
    </source>
</evidence>
<dbReference type="GO" id="GO:0008270">
    <property type="term" value="F:zinc ion binding"/>
    <property type="evidence" value="ECO:0007669"/>
    <property type="project" value="UniProtKB-UniRule"/>
</dbReference>
<evidence type="ECO:0000313" key="9">
    <source>
        <dbReference type="EMBL" id="KKB62525.1"/>
    </source>
</evidence>
<dbReference type="GO" id="GO:0004089">
    <property type="term" value="F:carbonate dehydratase activity"/>
    <property type="evidence" value="ECO:0007669"/>
    <property type="project" value="UniProtKB-UniRule"/>
</dbReference>
<comment type="cofactor">
    <cofactor evidence="7">
        <name>Zn(2+)</name>
        <dbReference type="ChEBI" id="CHEBI:29105"/>
    </cofactor>
    <text evidence="7">Binds 1 zinc ion per subunit.</text>
</comment>
<dbReference type="SUPFAM" id="SSF53056">
    <property type="entry name" value="beta-carbonic anhydrase, cab"/>
    <property type="match status" value="1"/>
</dbReference>
<evidence type="ECO:0000256" key="7">
    <source>
        <dbReference type="PIRSR" id="PIRSR601765-1"/>
    </source>
</evidence>
<dbReference type="Proteomes" id="UP000033618">
    <property type="component" value="Unassembled WGS sequence"/>
</dbReference>
<comment type="similarity">
    <text evidence="1 8">Belongs to the beta-class carbonic anhydrase family.</text>
</comment>
<evidence type="ECO:0000256" key="4">
    <source>
        <dbReference type="ARBA" id="ARBA00022833"/>
    </source>
</evidence>
<dbReference type="PATRIC" id="fig|28092.6.peg.3953"/>
<dbReference type="Gene3D" id="3.40.1050.10">
    <property type="entry name" value="Carbonic anhydrase"/>
    <property type="match status" value="1"/>
</dbReference>